<feature type="region of interest" description="Disordered" evidence="6">
    <location>
        <begin position="211"/>
        <end position="231"/>
    </location>
</feature>
<dbReference type="GO" id="GO:0031589">
    <property type="term" value="P:cell-substrate adhesion"/>
    <property type="evidence" value="ECO:0007669"/>
    <property type="project" value="TreeGrafter"/>
</dbReference>
<dbReference type="STRING" id="1676925.ENSPKIP00000020781"/>
<evidence type="ECO:0000259" key="7">
    <source>
        <dbReference type="PROSITE" id="PS50002"/>
    </source>
</evidence>
<feature type="compositionally biased region" description="Basic and acidic residues" evidence="6">
    <location>
        <begin position="356"/>
        <end position="374"/>
    </location>
</feature>
<comment type="subcellular location">
    <subcellularLocation>
        <location evidence="1">Cell junction</location>
    </subcellularLocation>
</comment>
<dbReference type="PANTHER" id="PTHR14167">
    <property type="entry name" value="SH3 DOMAIN-CONTAINING"/>
    <property type="match status" value="1"/>
</dbReference>
<dbReference type="InterPro" id="IPR036028">
    <property type="entry name" value="SH3-like_dom_sf"/>
</dbReference>
<reference evidence="9" key="2">
    <citation type="submission" date="2025-09" db="UniProtKB">
        <authorList>
            <consortium name="Ensembl"/>
        </authorList>
    </citation>
    <scope>IDENTIFICATION</scope>
</reference>
<keyword evidence="10" id="KW-1185">Reference proteome</keyword>
<feature type="compositionally biased region" description="Polar residues" evidence="6">
    <location>
        <begin position="1218"/>
        <end position="1230"/>
    </location>
</feature>
<dbReference type="PROSITE" id="PS50831">
    <property type="entry name" value="SOHO"/>
    <property type="match status" value="1"/>
</dbReference>
<dbReference type="InterPro" id="IPR050384">
    <property type="entry name" value="Endophilin_SH3RF"/>
</dbReference>
<feature type="domain" description="SH3" evidence="7">
    <location>
        <begin position="1320"/>
        <end position="1381"/>
    </location>
</feature>
<dbReference type="PANTHER" id="PTHR14167:SF64">
    <property type="entry name" value="SORBIN AND SH3 DOMAIN-CONTAINING PROTEIN 1"/>
    <property type="match status" value="1"/>
</dbReference>
<dbReference type="Pfam" id="PF00018">
    <property type="entry name" value="SH3_1"/>
    <property type="match status" value="1"/>
</dbReference>
<keyword evidence="2 5" id="KW-0728">SH3 domain</keyword>
<dbReference type="FunFam" id="2.30.30.40:FF:000001">
    <property type="entry name" value="Sorbin and SH3 domain-containing protein 1 isoform 2"/>
    <property type="match status" value="1"/>
</dbReference>
<dbReference type="SMART" id="SM00459">
    <property type="entry name" value="Sorb"/>
    <property type="match status" value="1"/>
</dbReference>
<feature type="region of interest" description="Disordered" evidence="6">
    <location>
        <begin position="544"/>
        <end position="576"/>
    </location>
</feature>
<feature type="region of interest" description="Disordered" evidence="6">
    <location>
        <begin position="976"/>
        <end position="998"/>
    </location>
</feature>
<dbReference type="Pfam" id="PF02208">
    <property type="entry name" value="Sorb"/>
    <property type="match status" value="1"/>
</dbReference>
<reference evidence="9" key="1">
    <citation type="submission" date="2025-08" db="UniProtKB">
        <authorList>
            <consortium name="Ensembl"/>
        </authorList>
    </citation>
    <scope>IDENTIFICATION</scope>
</reference>
<feature type="region of interest" description="Disordered" evidence="6">
    <location>
        <begin position="479"/>
        <end position="503"/>
    </location>
</feature>
<evidence type="ECO:0000256" key="3">
    <source>
        <dbReference type="ARBA" id="ARBA00022737"/>
    </source>
</evidence>
<evidence type="ECO:0000313" key="9">
    <source>
        <dbReference type="Ensembl" id="ENSPKIP00000020781.1"/>
    </source>
</evidence>
<dbReference type="GO" id="GO:0005737">
    <property type="term" value="C:cytoplasm"/>
    <property type="evidence" value="ECO:0007669"/>
    <property type="project" value="TreeGrafter"/>
</dbReference>
<keyword evidence="4" id="KW-0965">Cell junction</keyword>
<dbReference type="PROSITE" id="PS50002">
    <property type="entry name" value="SH3"/>
    <property type="match status" value="3"/>
</dbReference>
<evidence type="ECO:0000259" key="8">
    <source>
        <dbReference type="PROSITE" id="PS50831"/>
    </source>
</evidence>
<dbReference type="CDD" id="cd11780">
    <property type="entry name" value="SH3_Sorbs_3"/>
    <property type="match status" value="1"/>
</dbReference>
<dbReference type="Gene3D" id="2.30.30.40">
    <property type="entry name" value="SH3 Domains"/>
    <property type="match status" value="3"/>
</dbReference>
<evidence type="ECO:0000256" key="4">
    <source>
        <dbReference type="ARBA" id="ARBA00022949"/>
    </source>
</evidence>
<sequence length="1381" mass="152965">MRGEAVGRICWMGSVDCRGNAHTSRLRRGGRKVACSHPEGFPAESFVGPYRPPPPKDLTVLRSVSAVRITPLKEMKSCPDLMPAAGMDPSRVCKGRGAVTLRATLVHIDDDDGSDGQQQPAVDGWLDDSYGESAGRYSDSPRLNEARSGKTESQVVTPVSGQALPSLSEQLIVPASSRKTSSAYPSTTIVNPTIVLLQHNREQQKRVNILEDPPPEGHSELGTATTPPSSPADILPMDGKRMRLSMQGSNSGLLNDNSTPMRNTEKSRDWYKSMFKQIHKVPDSPEENPYRPTYTFPENYDRRKKMSDDKSATYVYEDDAKGDHPSRGSQNNRIDSQNGRLAKLPVPARSSSLRASTERNDWEPPDKKVDTRKYRAEPRSIFEYEPGKSSVLKQERTSAPSFSPLETPSDLHQYSPYRLSQNESGMGTTAAAEPGDRHVYKSVLEGGDIPLQGLHALNKRSPSSSSSKVDYKGGNGYIISPSSSSSVTSHSTRPNSTVASHSKCNRPLSAAKACIPQILPSKFKPKLLPPPNEQVEKKALLTAHPKAHSCEDLQDTSMERRASSPRSPADRPPGQKGTAEFALLYRNMHVIRRPGSEGCSPLGSVRSLASLFEGEGGARGDHQSEGERPKGVPRQAVSSRVTEFEQIIQRSCSLPTLAADSGHTPCQIASATSAESLLTSDYHKKDWLLQPELTASSKMRDAGEAEMSFKNFSGDHTKVVHCSGQQTEVHHSSGQQIKINHYSGHKVEEHHFFEQETTMDHCSRLKAEVNHSSREKAEVDCCSGHKTEVDHSSEEKTKVDLCCAHKSDSGTSSEATPNGLPRFPPTIKSNKCKGTCPASYTRFTTIRRHEKQQVATGPDLPGPQEPRAAYPGNLHFMSPAPFRLRRVPPGSQAKKTTVFLGTKATAGSLNLDLLEVSMPGVRPVIPLRMSSLEVLERLSNVEGTSPTPAGNCDSLLNGSHVELSQENLDSNRNSLKLRAAPPRDSDSPRHFTPGEALDTSEDLVRRRYSDKEKILEEQRRLKREQEEADAASRRHTGLVLSHHQFITNERFGDLLNITDTEKRKSGAMRTPALAKFDFRAETLKELPFHKGDIVYICRQIDQNWVEGEHHGRVGIFPRSYVELLPPTEKAQPKKQTPVQVLEYGEAMARFTFTGDTAVEMSFRKGERITLIRRVDENWYEGKISGTNRQGIFPVTYVEVHKRPRVKNGVDYPDPPLSQSPCRSSNASPQLVKSEADYQGRLSRSPVLPVDSQENVINANSFAEAVCNEIMDIAERSVRYCSNLSRPFDSVHRPVAHTSKQSFIISQQPQRQNNSPDLSHMGYGIFQALYSYVPQNEDELELREGDLVHVMEKCDDGWFVGTSRRTKQFGTFPGNYVKPTSL</sequence>
<feature type="compositionally biased region" description="Polar residues" evidence="6">
    <location>
        <begin position="327"/>
        <end position="339"/>
    </location>
</feature>
<name>A0A3B3RSS4_9TELE</name>
<keyword evidence="3" id="KW-0677">Repeat</keyword>
<feature type="region of interest" description="Disordered" evidence="6">
    <location>
        <begin position="109"/>
        <end position="153"/>
    </location>
</feature>
<dbReference type="InterPro" id="IPR003127">
    <property type="entry name" value="SoHo_dom"/>
</dbReference>
<dbReference type="GeneTree" id="ENSGT00940000158658"/>
<dbReference type="FunFam" id="2.30.30.40:FF:000004">
    <property type="entry name" value="Sorbin and SH3 domain-containing protein 1 isoform 2"/>
    <property type="match status" value="1"/>
</dbReference>
<feature type="region of interest" description="Disordered" evidence="6">
    <location>
        <begin position="1205"/>
        <end position="1230"/>
    </location>
</feature>
<dbReference type="Pfam" id="PF14604">
    <property type="entry name" value="SH3_9"/>
    <property type="match status" value="1"/>
</dbReference>
<evidence type="ECO:0000256" key="5">
    <source>
        <dbReference type="PROSITE-ProRule" id="PRU00192"/>
    </source>
</evidence>
<evidence type="ECO:0000256" key="2">
    <source>
        <dbReference type="ARBA" id="ARBA00022443"/>
    </source>
</evidence>
<evidence type="ECO:0000313" key="10">
    <source>
        <dbReference type="Proteomes" id="UP000261540"/>
    </source>
</evidence>
<feature type="region of interest" description="Disordered" evidence="6">
    <location>
        <begin position="614"/>
        <end position="637"/>
    </location>
</feature>
<dbReference type="SMART" id="SM00326">
    <property type="entry name" value="SH3"/>
    <property type="match status" value="3"/>
</dbReference>
<dbReference type="GO" id="GO:0005634">
    <property type="term" value="C:nucleus"/>
    <property type="evidence" value="ECO:0007669"/>
    <property type="project" value="TreeGrafter"/>
</dbReference>
<dbReference type="Proteomes" id="UP000261540">
    <property type="component" value="Unplaced"/>
</dbReference>
<dbReference type="InterPro" id="IPR001452">
    <property type="entry name" value="SH3_domain"/>
</dbReference>
<feature type="domain" description="SH3" evidence="7">
    <location>
        <begin position="1067"/>
        <end position="1126"/>
    </location>
</feature>
<dbReference type="PRINTS" id="PR00499">
    <property type="entry name" value="P67PHOX"/>
</dbReference>
<evidence type="ECO:0000256" key="6">
    <source>
        <dbReference type="SAM" id="MobiDB-lite"/>
    </source>
</evidence>
<feature type="compositionally biased region" description="Basic and acidic residues" evidence="6">
    <location>
        <begin position="616"/>
        <end position="630"/>
    </location>
</feature>
<feature type="domain" description="SoHo" evidence="8">
    <location>
        <begin position="242"/>
        <end position="299"/>
    </location>
</feature>
<accession>A0A3B3RSS4</accession>
<feature type="domain" description="SH3" evidence="7">
    <location>
        <begin position="1141"/>
        <end position="1202"/>
    </location>
</feature>
<feature type="region of interest" description="Disordered" evidence="6">
    <location>
        <begin position="281"/>
        <end position="374"/>
    </location>
</feature>
<evidence type="ECO:0000256" key="1">
    <source>
        <dbReference type="ARBA" id="ARBA00004282"/>
    </source>
</evidence>
<feature type="compositionally biased region" description="Low complexity" evidence="6">
    <location>
        <begin position="480"/>
        <end position="496"/>
    </location>
</feature>
<organism evidence="9 10">
    <name type="scientific">Paramormyrops kingsleyae</name>
    <dbReference type="NCBI Taxonomy" id="1676925"/>
    <lineage>
        <taxon>Eukaryota</taxon>
        <taxon>Metazoa</taxon>
        <taxon>Chordata</taxon>
        <taxon>Craniata</taxon>
        <taxon>Vertebrata</taxon>
        <taxon>Euteleostomi</taxon>
        <taxon>Actinopterygii</taxon>
        <taxon>Neopterygii</taxon>
        <taxon>Teleostei</taxon>
        <taxon>Osteoglossocephala</taxon>
        <taxon>Osteoglossomorpha</taxon>
        <taxon>Osteoglossiformes</taxon>
        <taxon>Mormyridae</taxon>
        <taxon>Paramormyrops</taxon>
    </lineage>
</organism>
<dbReference type="PRINTS" id="PR00452">
    <property type="entry name" value="SH3DOMAIN"/>
</dbReference>
<dbReference type="Pfam" id="PF07653">
    <property type="entry name" value="SH3_2"/>
    <property type="match status" value="1"/>
</dbReference>
<feature type="region of interest" description="Disordered" evidence="6">
    <location>
        <begin position="807"/>
        <end position="826"/>
    </location>
</feature>
<dbReference type="Ensembl" id="ENSPKIT00000001402.1">
    <property type="protein sequence ID" value="ENSPKIP00000020781.1"/>
    <property type="gene ID" value="ENSPKIG00000005306.1"/>
</dbReference>
<protein>
    <submittedName>
        <fullName evidence="9">Sorbin and SH3 domain containing 1</fullName>
    </submittedName>
</protein>
<dbReference type="SUPFAM" id="SSF50044">
    <property type="entry name" value="SH3-domain"/>
    <property type="match status" value="3"/>
</dbReference>
<proteinExistence type="predicted"/>
<dbReference type="GO" id="GO:0030055">
    <property type="term" value="C:cell-substrate junction"/>
    <property type="evidence" value="ECO:0007669"/>
    <property type="project" value="TreeGrafter"/>
</dbReference>